<feature type="transmembrane region" description="Helical" evidence="1">
    <location>
        <begin position="179"/>
        <end position="197"/>
    </location>
</feature>
<feature type="transmembrane region" description="Helical" evidence="1">
    <location>
        <begin position="93"/>
        <end position="114"/>
    </location>
</feature>
<dbReference type="RefSeq" id="WP_367854625.1">
    <property type="nucleotide sequence ID" value="NZ_JBFOHK010000003.1"/>
</dbReference>
<dbReference type="Proteomes" id="UP001556220">
    <property type="component" value="Unassembled WGS sequence"/>
</dbReference>
<name>A0ABV3QFF5_9GAMM</name>
<evidence type="ECO:0008006" key="4">
    <source>
        <dbReference type="Google" id="ProtNLM"/>
    </source>
</evidence>
<keyword evidence="1" id="KW-1133">Transmembrane helix</keyword>
<feature type="transmembrane region" description="Helical" evidence="1">
    <location>
        <begin position="120"/>
        <end position="138"/>
    </location>
</feature>
<protein>
    <recommendedName>
        <fullName evidence="4">GGDEF domain-containing protein</fullName>
    </recommendedName>
</protein>
<gene>
    <name evidence="2" type="ORF">ABQJ54_12435</name>
</gene>
<keyword evidence="3" id="KW-1185">Reference proteome</keyword>
<feature type="transmembrane region" description="Helical" evidence="1">
    <location>
        <begin position="145"/>
        <end position="167"/>
    </location>
</feature>
<keyword evidence="1" id="KW-0472">Membrane</keyword>
<accession>A0ABV3QFF5</accession>
<feature type="transmembrane region" description="Helical" evidence="1">
    <location>
        <begin position="21"/>
        <end position="40"/>
    </location>
</feature>
<evidence type="ECO:0000256" key="1">
    <source>
        <dbReference type="SAM" id="Phobius"/>
    </source>
</evidence>
<organism evidence="2 3">
    <name type="scientific">Rhodanobacter lycopersici</name>
    <dbReference type="NCBI Taxonomy" id="3162487"/>
    <lineage>
        <taxon>Bacteria</taxon>
        <taxon>Pseudomonadati</taxon>
        <taxon>Pseudomonadota</taxon>
        <taxon>Gammaproteobacteria</taxon>
        <taxon>Lysobacterales</taxon>
        <taxon>Rhodanobacteraceae</taxon>
        <taxon>Rhodanobacter</taxon>
    </lineage>
</organism>
<reference evidence="2 3" key="1">
    <citation type="submission" date="2024-06" db="EMBL/GenBank/DDBJ databases">
        <authorList>
            <person name="Woo H."/>
        </authorList>
    </citation>
    <scope>NUCLEOTIDE SEQUENCE [LARGE SCALE GENOMIC DNA]</scope>
    <source>
        <strain evidence="2 3">Si-c</strain>
    </source>
</reference>
<dbReference type="EMBL" id="JBFOHK010000003">
    <property type="protein sequence ID" value="MEW9572558.1"/>
    <property type="molecule type" value="Genomic_DNA"/>
</dbReference>
<comment type="caution">
    <text evidence="2">The sequence shown here is derived from an EMBL/GenBank/DDBJ whole genome shotgun (WGS) entry which is preliminary data.</text>
</comment>
<evidence type="ECO:0000313" key="2">
    <source>
        <dbReference type="EMBL" id="MEW9572558.1"/>
    </source>
</evidence>
<sequence>MQERLCELESLTRDYARYSRSAGGLASVLGGVFCLSSYLLGGLLPLTPLLRIGLVALPLVWLLARWSMVHRYYQRLGHVEEQEGTAEHRTHRLCVGVTLVVAALQTVSALMHGVQPSPGVTAYLALVWLLVLAGWRWLRSPLDFVVGVFLFCQAALLCVGRVYPVIGTSAALDALPMELLALLFPLAALLMVARGMADHRRFLQLRERLLRLRNAVAGES</sequence>
<proteinExistence type="predicted"/>
<keyword evidence="1" id="KW-0812">Transmembrane</keyword>
<evidence type="ECO:0000313" key="3">
    <source>
        <dbReference type="Proteomes" id="UP001556220"/>
    </source>
</evidence>
<feature type="transmembrane region" description="Helical" evidence="1">
    <location>
        <begin position="46"/>
        <end position="64"/>
    </location>
</feature>